<dbReference type="Proteomes" id="UP001165960">
    <property type="component" value="Unassembled WGS sequence"/>
</dbReference>
<gene>
    <name evidence="1" type="ORF">DSO57_1008405</name>
</gene>
<reference evidence="1" key="1">
    <citation type="submission" date="2022-04" db="EMBL/GenBank/DDBJ databases">
        <title>Genome of the entomopathogenic fungus Entomophthora muscae.</title>
        <authorList>
            <person name="Elya C."/>
            <person name="Lovett B.R."/>
            <person name="Lee E."/>
            <person name="Macias A.M."/>
            <person name="Hajek A.E."/>
            <person name="De Bivort B.L."/>
            <person name="Kasson M.T."/>
            <person name="De Fine Licht H.H."/>
            <person name="Stajich J.E."/>
        </authorList>
    </citation>
    <scope>NUCLEOTIDE SEQUENCE</scope>
    <source>
        <strain evidence="1">Berkeley</strain>
    </source>
</reference>
<protein>
    <submittedName>
        <fullName evidence="1">Uncharacterized protein</fullName>
    </submittedName>
</protein>
<name>A0ACC2TUT3_9FUNG</name>
<accession>A0ACC2TUT3</accession>
<organism evidence="1 2">
    <name type="scientific">Entomophthora muscae</name>
    <dbReference type="NCBI Taxonomy" id="34485"/>
    <lineage>
        <taxon>Eukaryota</taxon>
        <taxon>Fungi</taxon>
        <taxon>Fungi incertae sedis</taxon>
        <taxon>Zoopagomycota</taxon>
        <taxon>Entomophthoromycotina</taxon>
        <taxon>Entomophthoromycetes</taxon>
        <taxon>Entomophthorales</taxon>
        <taxon>Entomophthoraceae</taxon>
        <taxon>Entomophthora</taxon>
    </lineage>
</organism>
<evidence type="ECO:0000313" key="2">
    <source>
        <dbReference type="Proteomes" id="UP001165960"/>
    </source>
</evidence>
<dbReference type="EMBL" id="QTSX02002155">
    <property type="protein sequence ID" value="KAJ9078275.1"/>
    <property type="molecule type" value="Genomic_DNA"/>
</dbReference>
<keyword evidence="2" id="KW-1185">Reference proteome</keyword>
<comment type="caution">
    <text evidence="1">The sequence shown here is derived from an EMBL/GenBank/DDBJ whole genome shotgun (WGS) entry which is preliminary data.</text>
</comment>
<evidence type="ECO:0000313" key="1">
    <source>
        <dbReference type="EMBL" id="KAJ9078275.1"/>
    </source>
</evidence>
<proteinExistence type="predicted"/>
<sequence>MAGETSILKPKSGPSVALGQPIARDPSPGGFSWFVSDGCPVFRGLYFYTLVQNIPGPSCAGWGS</sequence>